<feature type="compositionally biased region" description="Acidic residues" evidence="8">
    <location>
        <begin position="1"/>
        <end position="18"/>
    </location>
</feature>
<dbReference type="Proteomes" id="UP000254326">
    <property type="component" value="Unassembled WGS sequence"/>
</dbReference>
<feature type="domain" description="Flagellar motor switch protein FliN-like C-terminal" evidence="9">
    <location>
        <begin position="73"/>
        <end position="143"/>
    </location>
</feature>
<keyword evidence="4 7" id="KW-0145">Chemotaxis</keyword>
<evidence type="ECO:0000256" key="1">
    <source>
        <dbReference type="ARBA" id="ARBA00009226"/>
    </source>
</evidence>
<dbReference type="InterPro" id="IPR051469">
    <property type="entry name" value="FliN/MopA/SpaO"/>
</dbReference>
<comment type="similarity">
    <text evidence="1 7">Belongs to the FliN/MopA/SpaO family.</text>
</comment>
<evidence type="ECO:0000256" key="8">
    <source>
        <dbReference type="SAM" id="MobiDB-lite"/>
    </source>
</evidence>
<accession>A0A370U791</accession>
<evidence type="ECO:0000256" key="2">
    <source>
        <dbReference type="ARBA" id="ARBA00021897"/>
    </source>
</evidence>
<keyword evidence="7" id="KW-0975">Bacterial flagellum</keyword>
<dbReference type="InterPro" id="IPR012826">
    <property type="entry name" value="FliN"/>
</dbReference>
<dbReference type="FunFam" id="2.30.330.10:FF:000001">
    <property type="entry name" value="Flagellar motor switch protein FliN"/>
    <property type="match status" value="1"/>
</dbReference>
<evidence type="ECO:0000313" key="11">
    <source>
        <dbReference type="Proteomes" id="UP000254326"/>
    </source>
</evidence>
<keyword evidence="3 7" id="KW-1003">Cell membrane</keyword>
<dbReference type="GO" id="GO:0005886">
    <property type="term" value="C:plasma membrane"/>
    <property type="evidence" value="ECO:0007669"/>
    <property type="project" value="UniProtKB-SubCell"/>
</dbReference>
<sequence length="153" mass="16246">MAEETNPDAEGMDSELADEWAAAMSEAGDGESDNVDDEWAAAMSEQEVKPVQLDELSGGGAVSKGGVGSDMDLIMDIPVTLSMELGSTEIAIRNLLQLTQGSVVELDRFAGEPLDVLVNGTLIAHGEVVVVNDKYGIRLTDVVSPSERIKRLK</sequence>
<dbReference type="AlphaFoldDB" id="A0A370U791"/>
<proteinExistence type="inferred from homology"/>
<dbReference type="NCBIfam" id="TIGR02480">
    <property type="entry name" value="fliN"/>
    <property type="match status" value="1"/>
</dbReference>
<keyword evidence="10" id="KW-0966">Cell projection</keyword>
<dbReference type="PANTHER" id="PTHR43484:SF1">
    <property type="entry name" value="FLAGELLAR MOTOR SWITCH PROTEIN FLIN"/>
    <property type="match status" value="1"/>
</dbReference>
<protein>
    <recommendedName>
        <fullName evidence="2 7">Flagellar motor switch protein FliN</fullName>
    </recommendedName>
</protein>
<comment type="subcellular location">
    <subcellularLocation>
        <location evidence="7">Cell membrane</location>
        <topology evidence="7">Peripheral membrane protein</topology>
        <orientation evidence="7">Cytoplasmic side</orientation>
    </subcellularLocation>
    <subcellularLocation>
        <location evidence="7">Bacterial flagellum basal body</location>
    </subcellularLocation>
</comment>
<reference evidence="10 11" key="1">
    <citation type="submission" date="2018-06" db="EMBL/GenBank/DDBJ databases">
        <title>Marinomonas sp. YLB-05 draft genome sequence.</title>
        <authorList>
            <person name="Yu L."/>
            <person name="Tang X."/>
        </authorList>
    </citation>
    <scope>NUCLEOTIDE SEQUENCE [LARGE SCALE GENOMIC DNA]</scope>
    <source>
        <strain evidence="10 11">YLB-05</strain>
    </source>
</reference>
<keyword evidence="5 7" id="KW-0283">Flagellar rotation</keyword>
<evidence type="ECO:0000259" key="9">
    <source>
        <dbReference type="Pfam" id="PF01052"/>
    </source>
</evidence>
<dbReference type="PRINTS" id="PR00956">
    <property type="entry name" value="FLGMOTORFLIN"/>
</dbReference>
<keyword evidence="10" id="KW-0282">Flagellum</keyword>
<name>A0A370U791_9GAMM</name>
<dbReference type="InterPro" id="IPR036429">
    <property type="entry name" value="SpoA-like_sf"/>
</dbReference>
<dbReference type="Pfam" id="PF01052">
    <property type="entry name" value="FliMN_C"/>
    <property type="match status" value="1"/>
</dbReference>
<dbReference type="PANTHER" id="PTHR43484">
    <property type="match status" value="1"/>
</dbReference>
<evidence type="ECO:0000256" key="7">
    <source>
        <dbReference type="RuleBase" id="RU362074"/>
    </source>
</evidence>
<organism evidence="10 11">
    <name type="scientific">Marinomonas piezotolerans</name>
    <dbReference type="NCBI Taxonomy" id="2213058"/>
    <lineage>
        <taxon>Bacteria</taxon>
        <taxon>Pseudomonadati</taxon>
        <taxon>Pseudomonadota</taxon>
        <taxon>Gammaproteobacteria</taxon>
        <taxon>Oceanospirillales</taxon>
        <taxon>Oceanospirillaceae</taxon>
        <taxon>Marinomonas</taxon>
    </lineage>
</organism>
<dbReference type="RefSeq" id="WP_115468567.1">
    <property type="nucleotide sequence ID" value="NZ_QKRA01000006.1"/>
</dbReference>
<dbReference type="GO" id="GO:0071973">
    <property type="term" value="P:bacterial-type flagellum-dependent cell motility"/>
    <property type="evidence" value="ECO:0007669"/>
    <property type="project" value="UniProtKB-UniRule"/>
</dbReference>
<dbReference type="GO" id="GO:0003774">
    <property type="term" value="F:cytoskeletal motor activity"/>
    <property type="evidence" value="ECO:0007669"/>
    <property type="project" value="UniProtKB-UniRule"/>
</dbReference>
<evidence type="ECO:0000313" key="10">
    <source>
        <dbReference type="EMBL" id="RDL43649.1"/>
    </source>
</evidence>
<dbReference type="GO" id="GO:0009425">
    <property type="term" value="C:bacterial-type flagellum basal body"/>
    <property type="evidence" value="ECO:0007669"/>
    <property type="project" value="UniProtKB-SubCell"/>
</dbReference>
<dbReference type="OrthoDB" id="9773459at2"/>
<dbReference type="EMBL" id="QKRA01000006">
    <property type="protein sequence ID" value="RDL43649.1"/>
    <property type="molecule type" value="Genomic_DNA"/>
</dbReference>
<evidence type="ECO:0000256" key="6">
    <source>
        <dbReference type="ARBA" id="ARBA00023136"/>
    </source>
</evidence>
<gene>
    <name evidence="10" type="primary">fliN</name>
    <name evidence="10" type="ORF">DN730_12950</name>
</gene>
<evidence type="ECO:0000256" key="4">
    <source>
        <dbReference type="ARBA" id="ARBA00022500"/>
    </source>
</evidence>
<dbReference type="InterPro" id="IPR001543">
    <property type="entry name" value="FliN-like_C"/>
</dbReference>
<comment type="function">
    <text evidence="7">FliN is one of three proteins (FliG, FliN, FliM) that form the rotor-mounted switch complex (C ring), located at the base of the basal body. This complex interacts with the CheY and CheZ chemotaxis proteins, in addition to contacting components of the motor that determine the direction of flagellar rotation.</text>
</comment>
<keyword evidence="6 7" id="KW-0472">Membrane</keyword>
<dbReference type="SUPFAM" id="SSF101801">
    <property type="entry name" value="Surface presentation of antigens (SPOA)"/>
    <property type="match status" value="1"/>
</dbReference>
<dbReference type="InterPro" id="IPR001172">
    <property type="entry name" value="FliN_T3SS_HrcQb"/>
</dbReference>
<evidence type="ECO:0000256" key="3">
    <source>
        <dbReference type="ARBA" id="ARBA00022475"/>
    </source>
</evidence>
<keyword evidence="10" id="KW-0969">Cilium</keyword>
<feature type="region of interest" description="Disordered" evidence="8">
    <location>
        <begin position="1"/>
        <end position="34"/>
    </location>
</feature>
<comment type="caution">
    <text evidence="10">The sequence shown here is derived from an EMBL/GenBank/DDBJ whole genome shotgun (WGS) entry which is preliminary data.</text>
</comment>
<keyword evidence="11" id="KW-1185">Reference proteome</keyword>
<dbReference type="Gene3D" id="2.30.330.10">
    <property type="entry name" value="SpoA-like"/>
    <property type="match status" value="1"/>
</dbReference>
<dbReference type="GO" id="GO:0006935">
    <property type="term" value="P:chemotaxis"/>
    <property type="evidence" value="ECO:0007669"/>
    <property type="project" value="UniProtKB-KW"/>
</dbReference>
<evidence type="ECO:0000256" key="5">
    <source>
        <dbReference type="ARBA" id="ARBA00022779"/>
    </source>
</evidence>